<dbReference type="InterPro" id="IPR002591">
    <property type="entry name" value="Phosphodiest/P_Trfase"/>
</dbReference>
<dbReference type="Gene3D" id="3.40.720.10">
    <property type="entry name" value="Alkaline Phosphatase, subunit A"/>
    <property type="match status" value="1"/>
</dbReference>
<organism evidence="1 2">
    <name type="scientific">Pristionchus fissidentatus</name>
    <dbReference type="NCBI Taxonomy" id="1538716"/>
    <lineage>
        <taxon>Eukaryota</taxon>
        <taxon>Metazoa</taxon>
        <taxon>Ecdysozoa</taxon>
        <taxon>Nematoda</taxon>
        <taxon>Chromadorea</taxon>
        <taxon>Rhabditida</taxon>
        <taxon>Rhabditina</taxon>
        <taxon>Diplogasteromorpha</taxon>
        <taxon>Diplogasteroidea</taxon>
        <taxon>Neodiplogasteridae</taxon>
        <taxon>Pristionchus</taxon>
    </lineage>
</organism>
<comment type="caution">
    <text evidence="1">The sequence shown here is derived from an EMBL/GenBank/DDBJ whole genome shotgun (WGS) entry which is preliminary data.</text>
</comment>
<evidence type="ECO:0000313" key="1">
    <source>
        <dbReference type="EMBL" id="GMT24551.1"/>
    </source>
</evidence>
<proteinExistence type="predicted"/>
<name>A0AAV5VYB4_9BILA</name>
<evidence type="ECO:0008006" key="3">
    <source>
        <dbReference type="Google" id="ProtNLM"/>
    </source>
</evidence>
<reference evidence="1" key="1">
    <citation type="submission" date="2023-10" db="EMBL/GenBank/DDBJ databases">
        <title>Genome assembly of Pristionchus species.</title>
        <authorList>
            <person name="Yoshida K."/>
            <person name="Sommer R.J."/>
        </authorList>
    </citation>
    <scope>NUCLEOTIDE SEQUENCE</scope>
    <source>
        <strain evidence="1">RS5133</strain>
    </source>
</reference>
<dbReference type="Proteomes" id="UP001432322">
    <property type="component" value="Unassembled WGS sequence"/>
</dbReference>
<accession>A0AAV5VYB4</accession>
<dbReference type="PANTHER" id="PTHR10151:SF120">
    <property type="entry name" value="BIS(5'-ADENOSYL)-TRIPHOSPHATASE"/>
    <property type="match status" value="1"/>
</dbReference>
<dbReference type="AlphaFoldDB" id="A0AAV5VYB4"/>
<feature type="non-terminal residue" evidence="1">
    <location>
        <position position="288"/>
    </location>
</feature>
<evidence type="ECO:0000313" key="2">
    <source>
        <dbReference type="Proteomes" id="UP001432322"/>
    </source>
</evidence>
<dbReference type="PANTHER" id="PTHR10151">
    <property type="entry name" value="ECTONUCLEOTIDE PYROPHOSPHATASE/PHOSPHODIESTERASE"/>
    <property type="match status" value="1"/>
</dbReference>
<dbReference type="GO" id="GO:0016787">
    <property type="term" value="F:hydrolase activity"/>
    <property type="evidence" value="ECO:0007669"/>
    <property type="project" value="UniProtKB-ARBA"/>
</dbReference>
<protein>
    <recommendedName>
        <fullName evidence="3">AP3A hydrolase</fullName>
    </recommendedName>
</protein>
<sequence>MFLFYRNSVPAIWQLNQRQGGKSTVIHWPAGDYDTSIGEGAKMERYREFGNHAMWMNEIETIVKQLATDNLVVWYVSEPDHVLHGEGFHHNGEVKKTMAMLDELFGHLITEMGRKGYLKDIDIIFTADHGHIQVEHYKTLCVNVILKDLIASTQTNFGDCNIYSNNATFIKLAYEMLAEEINSKHLPYKLYRKKEIPDEWHYKHSSRTGDIVIEPLPGGQVKMKCPVNFDDSHTSSHGHDPNLKEMRALLVLSGPHFKEGEKFSEIPQNIDIFPLMTKLLNIDVSSAH</sequence>
<dbReference type="EMBL" id="BTSY01000004">
    <property type="protein sequence ID" value="GMT24551.1"/>
    <property type="molecule type" value="Genomic_DNA"/>
</dbReference>
<dbReference type="InterPro" id="IPR017850">
    <property type="entry name" value="Alkaline_phosphatase_core_sf"/>
</dbReference>
<dbReference type="Pfam" id="PF01663">
    <property type="entry name" value="Phosphodiest"/>
    <property type="match status" value="1"/>
</dbReference>
<keyword evidence="2" id="KW-1185">Reference proteome</keyword>
<gene>
    <name evidence="1" type="ORF">PFISCL1PPCAC_15847</name>
</gene>
<dbReference type="SUPFAM" id="SSF53649">
    <property type="entry name" value="Alkaline phosphatase-like"/>
    <property type="match status" value="1"/>
</dbReference>